<feature type="signal peptide" evidence="1">
    <location>
        <begin position="1"/>
        <end position="19"/>
    </location>
</feature>
<dbReference type="Gene3D" id="3.50.30.50">
    <property type="entry name" value="Putative cyclase"/>
    <property type="match status" value="1"/>
</dbReference>
<dbReference type="PANTHER" id="PTHR31118">
    <property type="entry name" value="CYCLASE-LIKE PROTEIN 2"/>
    <property type="match status" value="1"/>
</dbReference>
<dbReference type="GO" id="GO:0004061">
    <property type="term" value="F:arylformamidase activity"/>
    <property type="evidence" value="ECO:0007669"/>
    <property type="project" value="InterPro"/>
</dbReference>
<proteinExistence type="predicted"/>
<organism evidence="2 3">
    <name type="scientific">Legionella busanensis</name>
    <dbReference type="NCBI Taxonomy" id="190655"/>
    <lineage>
        <taxon>Bacteria</taxon>
        <taxon>Pseudomonadati</taxon>
        <taxon>Pseudomonadota</taxon>
        <taxon>Gammaproteobacteria</taxon>
        <taxon>Legionellales</taxon>
        <taxon>Legionellaceae</taxon>
        <taxon>Legionella</taxon>
    </lineage>
</organism>
<dbReference type="Pfam" id="PF04199">
    <property type="entry name" value="Cyclase"/>
    <property type="match status" value="1"/>
</dbReference>
<gene>
    <name evidence="2" type="ORF">NCTC13316_03238</name>
</gene>
<evidence type="ECO:0000313" key="2">
    <source>
        <dbReference type="EMBL" id="STX81369.1"/>
    </source>
</evidence>
<evidence type="ECO:0000313" key="3">
    <source>
        <dbReference type="Proteomes" id="UP000254794"/>
    </source>
</evidence>
<dbReference type="SUPFAM" id="SSF102198">
    <property type="entry name" value="Putative cyclase"/>
    <property type="match status" value="1"/>
</dbReference>
<dbReference type="InterPro" id="IPR007325">
    <property type="entry name" value="KFase/CYL"/>
</dbReference>
<dbReference type="EMBL" id="UGOD01000003">
    <property type="protein sequence ID" value="STX81369.1"/>
    <property type="molecule type" value="Genomic_DNA"/>
</dbReference>
<sequence>MMKKFITLSFFFTCLTSYSAVNHILDLSYSFNKNTIYWPTEKGFNLKKIFYGFTQKGYFYSAFKFCTPEHGGTHIDAPRHFSEQGHTVDQISSNQLVGNAVVIDVRAKAKNNSDYAITVNDIKHFEKKYRLLKEQDIVLFYTGWGEFWNNKKKYLGSDKIGDVKNLHFPGLSKQAAQYLVNRKIKGIGIDTASIDPGNSNDFWAHRIILSANLYGIENVAYLHLLPILGAKLIVAPMKIKGGSGAPTRIYALI</sequence>
<name>A0A378KA24_9GAMM</name>
<reference evidence="2 3" key="1">
    <citation type="submission" date="2018-06" db="EMBL/GenBank/DDBJ databases">
        <authorList>
            <consortium name="Pathogen Informatics"/>
            <person name="Doyle S."/>
        </authorList>
    </citation>
    <scope>NUCLEOTIDE SEQUENCE [LARGE SCALE GENOMIC DNA]</scope>
    <source>
        <strain evidence="2 3">NCTC13316</strain>
    </source>
</reference>
<protein>
    <submittedName>
        <fullName evidence="2">Metal-dependent hydrolase</fullName>
    </submittedName>
</protein>
<dbReference type="AlphaFoldDB" id="A0A378KA24"/>
<dbReference type="PANTHER" id="PTHR31118:SF12">
    <property type="entry name" value="CYCLASE-LIKE PROTEIN 2"/>
    <property type="match status" value="1"/>
</dbReference>
<evidence type="ECO:0000256" key="1">
    <source>
        <dbReference type="SAM" id="SignalP"/>
    </source>
</evidence>
<keyword evidence="2" id="KW-0378">Hydrolase</keyword>
<dbReference type="GO" id="GO:0019441">
    <property type="term" value="P:L-tryptophan catabolic process to kynurenine"/>
    <property type="evidence" value="ECO:0007669"/>
    <property type="project" value="InterPro"/>
</dbReference>
<keyword evidence="1" id="KW-0732">Signal</keyword>
<dbReference type="Proteomes" id="UP000254794">
    <property type="component" value="Unassembled WGS sequence"/>
</dbReference>
<dbReference type="InterPro" id="IPR037175">
    <property type="entry name" value="KFase_sf"/>
</dbReference>
<dbReference type="RefSeq" id="WP_207385809.1">
    <property type="nucleotide sequence ID" value="NZ_CAAAHP010000010.1"/>
</dbReference>
<accession>A0A378KA24</accession>
<feature type="chain" id="PRO_5016862152" evidence="1">
    <location>
        <begin position="20"/>
        <end position="253"/>
    </location>
</feature>
<keyword evidence="3" id="KW-1185">Reference proteome</keyword>